<organism evidence="2 3">
    <name type="scientific">Zobellia uliginosa</name>
    <dbReference type="NCBI Taxonomy" id="143224"/>
    <lineage>
        <taxon>Bacteria</taxon>
        <taxon>Pseudomonadati</taxon>
        <taxon>Bacteroidota</taxon>
        <taxon>Flavobacteriia</taxon>
        <taxon>Flavobacteriales</taxon>
        <taxon>Flavobacteriaceae</taxon>
        <taxon>Zobellia</taxon>
    </lineage>
</organism>
<sequence length="164" mass="18440">MKSKITLVLLMCSMGIWAQEVKVDQASCLKRYTGEWVSSVSPESNEIGKEPQIKMVNVPKMDGTALQVEVLQLRDGAYTPILVELISYDSFTDKIVALGQNEKGECFSGIGSFSDRDNWLMVDRNFQGAHTQTVSFRFLSDTVVYLEGKDTAGKVLWKTRYIKN</sequence>
<evidence type="ECO:0000256" key="1">
    <source>
        <dbReference type="SAM" id="SignalP"/>
    </source>
</evidence>
<comment type="caution">
    <text evidence="2">The sequence shown here is derived from an EMBL/GenBank/DDBJ whole genome shotgun (WGS) entry which is preliminary data.</text>
</comment>
<keyword evidence="3" id="KW-1185">Reference proteome</keyword>
<proteinExistence type="predicted"/>
<dbReference type="RefSeq" id="WP_076454835.1">
    <property type="nucleotide sequence ID" value="NZ_FTOB01000003.1"/>
</dbReference>
<feature type="signal peptide" evidence="1">
    <location>
        <begin position="1"/>
        <end position="18"/>
    </location>
</feature>
<accession>A0ABY1KUL0</accession>
<dbReference type="EMBL" id="FTOB01000003">
    <property type="protein sequence ID" value="SIS62976.1"/>
    <property type="molecule type" value="Genomic_DNA"/>
</dbReference>
<gene>
    <name evidence="2" type="ORF">SAMN05421766_10312</name>
</gene>
<evidence type="ECO:0008006" key="4">
    <source>
        <dbReference type="Google" id="ProtNLM"/>
    </source>
</evidence>
<name>A0ABY1KUL0_9FLAO</name>
<evidence type="ECO:0000313" key="3">
    <source>
        <dbReference type="Proteomes" id="UP000185728"/>
    </source>
</evidence>
<protein>
    <recommendedName>
        <fullName evidence="4">DUF1579 domain-containing protein</fullName>
    </recommendedName>
</protein>
<dbReference type="Proteomes" id="UP000185728">
    <property type="component" value="Unassembled WGS sequence"/>
</dbReference>
<feature type="chain" id="PRO_5046996450" description="DUF1579 domain-containing protein" evidence="1">
    <location>
        <begin position="19"/>
        <end position="164"/>
    </location>
</feature>
<evidence type="ECO:0000313" key="2">
    <source>
        <dbReference type="EMBL" id="SIS62976.1"/>
    </source>
</evidence>
<keyword evidence="1" id="KW-0732">Signal</keyword>
<reference evidence="2 3" key="1">
    <citation type="submission" date="2017-01" db="EMBL/GenBank/DDBJ databases">
        <authorList>
            <person name="Varghese N."/>
            <person name="Submissions S."/>
        </authorList>
    </citation>
    <scope>NUCLEOTIDE SEQUENCE [LARGE SCALE GENOMIC DNA]</scope>
    <source>
        <strain evidence="2 3">DSM 2061</strain>
    </source>
</reference>